<evidence type="ECO:0000256" key="16">
    <source>
        <dbReference type="ARBA" id="ARBA00049819"/>
    </source>
</evidence>
<evidence type="ECO:0000256" key="13">
    <source>
        <dbReference type="ARBA" id="ARBA00034808"/>
    </source>
</evidence>
<keyword evidence="5" id="KW-0378">Hydrolase</keyword>
<dbReference type="PANTHER" id="PTHR47964">
    <property type="entry name" value="ATP-DEPENDENT DNA HELICASE HOMOLOG RECG, CHLOROPLASTIC"/>
    <property type="match status" value="1"/>
</dbReference>
<proteinExistence type="inferred from homology"/>
<dbReference type="Gene3D" id="3.40.50.300">
    <property type="entry name" value="P-loop containing nucleotide triphosphate hydrolases"/>
    <property type="match status" value="2"/>
</dbReference>
<dbReference type="PANTHER" id="PTHR47964:SF1">
    <property type="entry name" value="ATP-DEPENDENT DNA HELICASE HOMOLOG RECG, CHLOROPLASTIC"/>
    <property type="match status" value="1"/>
</dbReference>
<evidence type="ECO:0000313" key="19">
    <source>
        <dbReference type="EMBL" id="SVA08850.1"/>
    </source>
</evidence>
<dbReference type="InterPro" id="IPR047112">
    <property type="entry name" value="RecG/Mfd"/>
</dbReference>
<evidence type="ECO:0000256" key="1">
    <source>
        <dbReference type="ARBA" id="ARBA00007504"/>
    </source>
</evidence>
<dbReference type="Pfam" id="PF19833">
    <property type="entry name" value="RecG_dom3_C"/>
    <property type="match status" value="1"/>
</dbReference>
<feature type="domain" description="Helicase C-terminal" evidence="18">
    <location>
        <begin position="568"/>
        <end position="728"/>
    </location>
</feature>
<gene>
    <name evidence="19" type="ORF">METZ01_LOCUS61704</name>
</gene>
<keyword evidence="6" id="KW-0347">Helicase</keyword>
<evidence type="ECO:0000259" key="18">
    <source>
        <dbReference type="PROSITE" id="PS51194"/>
    </source>
</evidence>
<evidence type="ECO:0000256" key="6">
    <source>
        <dbReference type="ARBA" id="ARBA00022806"/>
    </source>
</evidence>
<dbReference type="SUPFAM" id="SSF52540">
    <property type="entry name" value="P-loop containing nucleoside triphosphate hydrolases"/>
    <property type="match status" value="2"/>
</dbReference>
<dbReference type="InterPro" id="IPR014001">
    <property type="entry name" value="Helicase_ATP-bd"/>
</dbReference>
<evidence type="ECO:0000256" key="15">
    <source>
        <dbReference type="ARBA" id="ARBA00049803"/>
    </source>
</evidence>
<keyword evidence="7" id="KW-0067">ATP-binding</keyword>
<accession>A0A381SXV7</accession>
<keyword evidence="11" id="KW-0413">Isomerase</keyword>
<dbReference type="EMBL" id="UINC01003738">
    <property type="protein sequence ID" value="SVA08850.1"/>
    <property type="molecule type" value="Genomic_DNA"/>
</dbReference>
<dbReference type="GO" id="GO:0006310">
    <property type="term" value="P:DNA recombination"/>
    <property type="evidence" value="ECO:0007669"/>
    <property type="project" value="UniProtKB-KW"/>
</dbReference>
<evidence type="ECO:0000256" key="2">
    <source>
        <dbReference type="ARBA" id="ARBA00017846"/>
    </source>
</evidence>
<comment type="catalytic activity">
    <reaction evidence="14">
        <text>ATP + H2O = ADP + phosphate + H(+)</text>
        <dbReference type="Rhea" id="RHEA:13065"/>
        <dbReference type="ChEBI" id="CHEBI:15377"/>
        <dbReference type="ChEBI" id="CHEBI:15378"/>
        <dbReference type="ChEBI" id="CHEBI:30616"/>
        <dbReference type="ChEBI" id="CHEBI:43474"/>
        <dbReference type="ChEBI" id="CHEBI:456216"/>
        <dbReference type="EC" id="5.6.2.4"/>
    </reaction>
</comment>
<reference evidence="19" key="1">
    <citation type="submission" date="2018-05" db="EMBL/GenBank/DDBJ databases">
        <authorList>
            <person name="Lanie J.A."/>
            <person name="Ng W.-L."/>
            <person name="Kazmierczak K.M."/>
            <person name="Andrzejewski T.M."/>
            <person name="Davidsen T.M."/>
            <person name="Wayne K.J."/>
            <person name="Tettelin H."/>
            <person name="Glass J.I."/>
            <person name="Rusch D."/>
            <person name="Podicherti R."/>
            <person name="Tsui H.-C.T."/>
            <person name="Winkler M.E."/>
        </authorList>
    </citation>
    <scope>NUCLEOTIDE SEQUENCE</scope>
</reference>
<evidence type="ECO:0000256" key="4">
    <source>
        <dbReference type="ARBA" id="ARBA00022763"/>
    </source>
</evidence>
<evidence type="ECO:0000256" key="14">
    <source>
        <dbReference type="ARBA" id="ARBA00048988"/>
    </source>
</evidence>
<evidence type="ECO:0000256" key="9">
    <source>
        <dbReference type="ARBA" id="ARBA00023172"/>
    </source>
</evidence>
<sequence length="796" mass="90134">MINRNSKKVTLRRILRQELASEFDDSTVIGGIEAFLSSNMGMLSNRFLEPLKDYSTLDRQERAHAVAKAILEIDSDAEPHFAKPKQKDIWLSDSIESFKKSGRGWPVKKIAEALSLNTVKDLIFHFPERHEDFSNIRKISDLTSGETQSSELTVKSLQLKKSRNGKHNWVEVEFSDPTGLMKVTFFGQQWIVKDLKPGDRVMLSGKVEYEKRKPTYKNPVYERIIPRVTKLHTGRLVPVYRLTQGVYMKPMRREIHAALTSALNQLDEYLPESLLHRTGLYSIRKAVARYHYPKDIRDFSRARRRMAFDELFLIQMVMRKRKRDWKEQVSGIPLNQKRNILDQFVSTLPFNLTSAQSRCISEIGEDLISGIPMRRVLQGDVGSGKTLVALTGMLQAAAAGYQSAMMVPTEVLSEQHFMTLQNFFTDSSSKPLMEGLTNVIETTIQSTDTKLTIALLNGSLGNREKALTQEIIRSGQADIIVGTHALIQESIDIPNLALLVVDEQHRFGINQKNAFDHLQPRPHLLLMSATPIPRSLYFTMIGDLDLSVIDQMPIGRKPVQTYVYEQAKGEEVHRFIRKEILEGRQAFVVCPLIEESESLQSSAAIAEHEKLSKDIFPEMEVGLLHGRMKLSEKEMVMNEFRSGKIHILVATAVIEVGVDIPNASVMVIEGAERFGLSQLHQFRGRVGRGEHQSYCILMPDNPSDDAKERMDILHRISDGFRLADEDLRMRGAGDVIGKRQSGTPFFRVADPSDVDLVSLAGIEAEKILSADYELTGEDHQALKNQLEEQLMEIIVT</sequence>
<dbReference type="InterPro" id="IPR001650">
    <property type="entry name" value="Helicase_C-like"/>
</dbReference>
<organism evidence="19">
    <name type="scientific">marine metagenome</name>
    <dbReference type="NCBI Taxonomy" id="408172"/>
    <lineage>
        <taxon>unclassified sequences</taxon>
        <taxon>metagenomes</taxon>
        <taxon>ecological metagenomes</taxon>
    </lineage>
</organism>
<dbReference type="Gene3D" id="2.40.50.140">
    <property type="entry name" value="Nucleic acid-binding proteins"/>
    <property type="match status" value="1"/>
</dbReference>
<keyword evidence="4" id="KW-0227">DNA damage</keyword>
<comment type="similarity">
    <text evidence="1">Belongs to the helicase family. RecG subfamily.</text>
</comment>
<dbReference type="NCBIfam" id="NF008168">
    <property type="entry name" value="PRK10917.2-2"/>
    <property type="match status" value="1"/>
</dbReference>
<keyword evidence="10" id="KW-0234">DNA repair</keyword>
<dbReference type="Pfam" id="PF00271">
    <property type="entry name" value="Helicase_C"/>
    <property type="match status" value="1"/>
</dbReference>
<evidence type="ECO:0000256" key="5">
    <source>
        <dbReference type="ARBA" id="ARBA00022801"/>
    </source>
</evidence>
<evidence type="ECO:0000256" key="8">
    <source>
        <dbReference type="ARBA" id="ARBA00023125"/>
    </source>
</evidence>
<dbReference type="GO" id="GO:0003677">
    <property type="term" value="F:DNA binding"/>
    <property type="evidence" value="ECO:0007669"/>
    <property type="project" value="UniProtKB-KW"/>
</dbReference>
<keyword evidence="9" id="KW-0233">DNA recombination</keyword>
<dbReference type="GO" id="GO:0043138">
    <property type="term" value="F:3'-5' DNA helicase activity"/>
    <property type="evidence" value="ECO:0007669"/>
    <property type="project" value="UniProtKB-EC"/>
</dbReference>
<evidence type="ECO:0000256" key="10">
    <source>
        <dbReference type="ARBA" id="ARBA00023204"/>
    </source>
</evidence>
<dbReference type="InterPro" id="IPR011545">
    <property type="entry name" value="DEAD/DEAH_box_helicase_dom"/>
</dbReference>
<dbReference type="InterPro" id="IPR027417">
    <property type="entry name" value="P-loop_NTPase"/>
</dbReference>
<dbReference type="EC" id="5.6.2.4" evidence="13"/>
<evidence type="ECO:0000259" key="17">
    <source>
        <dbReference type="PROSITE" id="PS51192"/>
    </source>
</evidence>
<keyword evidence="8" id="KW-0238">DNA-binding</keyword>
<dbReference type="SMART" id="SM00490">
    <property type="entry name" value="HELICc"/>
    <property type="match status" value="1"/>
</dbReference>
<dbReference type="InterPro" id="IPR004609">
    <property type="entry name" value="ATP-dep_DNA_helicase_RecG"/>
</dbReference>
<dbReference type="CDD" id="cd18811">
    <property type="entry name" value="SF2_C_RecG"/>
    <property type="match status" value="1"/>
</dbReference>
<comment type="catalytic activity">
    <reaction evidence="12">
        <text>Couples ATP hydrolysis with the unwinding of duplex DNA by translocating in the 3'-5' direction.</text>
        <dbReference type="EC" id="5.6.2.4"/>
    </reaction>
</comment>
<dbReference type="CDD" id="cd04488">
    <property type="entry name" value="RecG_wedge_OBF"/>
    <property type="match status" value="1"/>
</dbReference>
<dbReference type="PROSITE" id="PS51192">
    <property type="entry name" value="HELICASE_ATP_BIND_1"/>
    <property type="match status" value="1"/>
</dbReference>
<dbReference type="PROSITE" id="PS51194">
    <property type="entry name" value="HELICASE_CTER"/>
    <property type="match status" value="1"/>
</dbReference>
<evidence type="ECO:0000256" key="3">
    <source>
        <dbReference type="ARBA" id="ARBA00022741"/>
    </source>
</evidence>
<dbReference type="Pfam" id="PF00270">
    <property type="entry name" value="DEAD"/>
    <property type="match status" value="1"/>
</dbReference>
<dbReference type="InterPro" id="IPR012340">
    <property type="entry name" value="NA-bd_OB-fold"/>
</dbReference>
<dbReference type="GO" id="GO:0005524">
    <property type="term" value="F:ATP binding"/>
    <property type="evidence" value="ECO:0007669"/>
    <property type="project" value="UniProtKB-KW"/>
</dbReference>
<dbReference type="GO" id="GO:0006281">
    <property type="term" value="P:DNA repair"/>
    <property type="evidence" value="ECO:0007669"/>
    <property type="project" value="UniProtKB-KW"/>
</dbReference>
<feature type="domain" description="Helicase ATP-binding" evidence="17">
    <location>
        <begin position="366"/>
        <end position="549"/>
    </location>
</feature>
<dbReference type="InterPro" id="IPR033454">
    <property type="entry name" value="RecG_wedge"/>
</dbReference>
<evidence type="ECO:0000256" key="11">
    <source>
        <dbReference type="ARBA" id="ARBA00023235"/>
    </source>
</evidence>
<dbReference type="NCBIfam" id="NF008165">
    <property type="entry name" value="PRK10917.1-3"/>
    <property type="match status" value="1"/>
</dbReference>
<dbReference type="Pfam" id="PF17191">
    <property type="entry name" value="RecG_wedge"/>
    <property type="match status" value="1"/>
</dbReference>
<dbReference type="AlphaFoldDB" id="A0A381SXV7"/>
<dbReference type="GO" id="GO:0016787">
    <property type="term" value="F:hydrolase activity"/>
    <property type="evidence" value="ECO:0007669"/>
    <property type="project" value="UniProtKB-KW"/>
</dbReference>
<dbReference type="NCBIfam" id="TIGR00643">
    <property type="entry name" value="recG"/>
    <property type="match status" value="1"/>
</dbReference>
<protein>
    <recommendedName>
        <fullName evidence="2">ATP-dependent DNA helicase RecG</fullName>
        <ecNumber evidence="13">5.6.2.4</ecNumber>
    </recommendedName>
    <alternativeName>
        <fullName evidence="15">DNA branch migration protein RecG</fullName>
    </alternativeName>
    <alternativeName>
        <fullName evidence="16">Probable DNA 3'-5' helicase RecG</fullName>
    </alternativeName>
</protein>
<keyword evidence="3" id="KW-0547">Nucleotide-binding</keyword>
<evidence type="ECO:0000256" key="12">
    <source>
        <dbReference type="ARBA" id="ARBA00034617"/>
    </source>
</evidence>
<dbReference type="InterPro" id="IPR045562">
    <property type="entry name" value="RecG_dom3_C"/>
</dbReference>
<dbReference type="SUPFAM" id="SSF50249">
    <property type="entry name" value="Nucleic acid-binding proteins"/>
    <property type="match status" value="1"/>
</dbReference>
<evidence type="ECO:0000256" key="7">
    <source>
        <dbReference type="ARBA" id="ARBA00022840"/>
    </source>
</evidence>
<dbReference type="SMART" id="SM00487">
    <property type="entry name" value="DEXDc"/>
    <property type="match status" value="1"/>
</dbReference>
<name>A0A381SXV7_9ZZZZ</name>